<sequence length="79" mass="8012">MSADTVLDAVAAAYADDPATVEALLLDLAEAAAHAAHLRAAHYATNHGRELACAAHDAAREDLAAALDLPLAMPEGIAP</sequence>
<dbReference type="EMBL" id="JAVFKM010000006">
    <property type="protein sequence ID" value="MEF3114512.1"/>
    <property type="molecule type" value="Genomic_DNA"/>
</dbReference>
<proteinExistence type="predicted"/>
<name>A0ABU7WST1_9ACTN</name>
<dbReference type="Proteomes" id="UP001348265">
    <property type="component" value="Unassembled WGS sequence"/>
</dbReference>
<evidence type="ECO:0000313" key="2">
    <source>
        <dbReference type="Proteomes" id="UP001348265"/>
    </source>
</evidence>
<dbReference type="RefSeq" id="WP_331786942.1">
    <property type="nucleotide sequence ID" value="NZ_JAVFKM010000006.1"/>
</dbReference>
<gene>
    <name evidence="1" type="ORF">RB636_15165</name>
</gene>
<reference evidence="1 2" key="1">
    <citation type="submission" date="2023-08" db="EMBL/GenBank/DDBJ databases">
        <authorList>
            <person name="Sharma P."/>
            <person name="Verma V."/>
            <person name="Mohan M.K."/>
            <person name="Dubey A.K."/>
        </authorList>
    </citation>
    <scope>NUCLEOTIDE SEQUENCE [LARGE SCALE GENOMIC DNA]</scope>
    <source>
        <strain evidence="1 2">ADP4</strain>
    </source>
</reference>
<accession>A0ABU7WST1</accession>
<evidence type="ECO:0000313" key="1">
    <source>
        <dbReference type="EMBL" id="MEF3114512.1"/>
    </source>
</evidence>
<protein>
    <submittedName>
        <fullName evidence="1">Uncharacterized protein</fullName>
    </submittedName>
</protein>
<keyword evidence="2" id="KW-1185">Reference proteome</keyword>
<organism evidence="1 2">
    <name type="scientific">Streptomyces chrestomyceticus</name>
    <dbReference type="NCBI Taxonomy" id="68185"/>
    <lineage>
        <taxon>Bacteria</taxon>
        <taxon>Bacillati</taxon>
        <taxon>Actinomycetota</taxon>
        <taxon>Actinomycetes</taxon>
        <taxon>Kitasatosporales</taxon>
        <taxon>Streptomycetaceae</taxon>
        <taxon>Streptomyces</taxon>
    </lineage>
</organism>
<comment type="caution">
    <text evidence="1">The sequence shown here is derived from an EMBL/GenBank/DDBJ whole genome shotgun (WGS) entry which is preliminary data.</text>
</comment>